<dbReference type="FunFam" id="1.25.40.10:FF:000280">
    <property type="entry name" value="Pentatricopeptide repeat-containing protein"/>
    <property type="match status" value="1"/>
</dbReference>
<dbReference type="SUPFAM" id="SSF48452">
    <property type="entry name" value="TPR-like"/>
    <property type="match status" value="1"/>
</dbReference>
<evidence type="ECO:0000256" key="2">
    <source>
        <dbReference type="ARBA" id="ARBA00022737"/>
    </source>
</evidence>
<evidence type="ECO:0000313" key="6">
    <source>
        <dbReference type="EMBL" id="VFQ74956.1"/>
    </source>
</evidence>
<protein>
    <recommendedName>
        <fullName evidence="5">DYW domain-containing protein</fullName>
    </recommendedName>
</protein>
<dbReference type="Pfam" id="PF20431">
    <property type="entry name" value="E_motif"/>
    <property type="match status" value="1"/>
</dbReference>
<dbReference type="FunFam" id="1.25.40.10:FF:000031">
    <property type="entry name" value="Pentatricopeptide repeat-containing protein mitochondrial"/>
    <property type="match status" value="1"/>
</dbReference>
<comment type="similarity">
    <text evidence="3">Belongs to the PPR family. PCMP-E subfamily.</text>
</comment>
<dbReference type="PROSITE" id="PS51375">
    <property type="entry name" value="PPR"/>
    <property type="match status" value="4"/>
</dbReference>
<dbReference type="PANTHER" id="PTHR47926:SF447">
    <property type="entry name" value="DYW DOMAIN-CONTAINING PROTEIN"/>
    <property type="match status" value="1"/>
</dbReference>
<evidence type="ECO:0000256" key="1">
    <source>
        <dbReference type="ARBA" id="ARBA00006643"/>
    </source>
</evidence>
<dbReference type="PANTHER" id="PTHR47926">
    <property type="entry name" value="PENTATRICOPEPTIDE REPEAT-CONTAINING PROTEIN"/>
    <property type="match status" value="1"/>
</dbReference>
<dbReference type="InterPro" id="IPR011990">
    <property type="entry name" value="TPR-like_helical_dom_sf"/>
</dbReference>
<dbReference type="InterPro" id="IPR046960">
    <property type="entry name" value="PPR_At4g14850-like_plant"/>
</dbReference>
<dbReference type="GO" id="GO:0009451">
    <property type="term" value="P:RNA modification"/>
    <property type="evidence" value="ECO:0007669"/>
    <property type="project" value="InterPro"/>
</dbReference>
<dbReference type="InterPro" id="IPR046848">
    <property type="entry name" value="E_motif"/>
</dbReference>
<dbReference type="Gene3D" id="1.25.40.10">
    <property type="entry name" value="Tetratricopeptide repeat domain"/>
    <property type="match status" value="3"/>
</dbReference>
<proteinExistence type="inferred from homology"/>
<evidence type="ECO:0000259" key="5">
    <source>
        <dbReference type="Pfam" id="PF14432"/>
    </source>
</evidence>
<keyword evidence="7" id="KW-1185">Reference proteome</keyword>
<dbReference type="AlphaFoldDB" id="A0A484LFQ7"/>
<feature type="repeat" description="PPR" evidence="4">
    <location>
        <begin position="333"/>
        <end position="368"/>
    </location>
</feature>
<dbReference type="InterPro" id="IPR002885">
    <property type="entry name" value="PPR_rpt"/>
</dbReference>
<dbReference type="NCBIfam" id="TIGR00756">
    <property type="entry name" value="PPR"/>
    <property type="match status" value="2"/>
</dbReference>
<name>A0A484LFQ7_9ASTE</name>
<evidence type="ECO:0000256" key="3">
    <source>
        <dbReference type="ARBA" id="ARBA00061659"/>
    </source>
</evidence>
<evidence type="ECO:0000256" key="4">
    <source>
        <dbReference type="PROSITE-ProRule" id="PRU00708"/>
    </source>
</evidence>
<keyword evidence="2" id="KW-0677">Repeat</keyword>
<organism evidence="6 7">
    <name type="scientific">Cuscuta campestris</name>
    <dbReference type="NCBI Taxonomy" id="132261"/>
    <lineage>
        <taxon>Eukaryota</taxon>
        <taxon>Viridiplantae</taxon>
        <taxon>Streptophyta</taxon>
        <taxon>Embryophyta</taxon>
        <taxon>Tracheophyta</taxon>
        <taxon>Spermatophyta</taxon>
        <taxon>Magnoliopsida</taxon>
        <taxon>eudicotyledons</taxon>
        <taxon>Gunneridae</taxon>
        <taxon>Pentapetalae</taxon>
        <taxon>asterids</taxon>
        <taxon>lamiids</taxon>
        <taxon>Solanales</taxon>
        <taxon>Convolvulaceae</taxon>
        <taxon>Cuscuteae</taxon>
        <taxon>Cuscuta</taxon>
        <taxon>Cuscuta subgen. Grammica</taxon>
        <taxon>Cuscuta sect. Cleistogrammica</taxon>
    </lineage>
</organism>
<dbReference type="Proteomes" id="UP000595140">
    <property type="component" value="Unassembled WGS sequence"/>
</dbReference>
<dbReference type="Pfam" id="PF13041">
    <property type="entry name" value="PPR_2"/>
    <property type="match status" value="2"/>
</dbReference>
<gene>
    <name evidence="6" type="ORF">CCAM_LOCUS16732</name>
</gene>
<dbReference type="FunFam" id="1.25.40.10:FF:000344">
    <property type="entry name" value="Pentatricopeptide repeat-containing protein"/>
    <property type="match status" value="1"/>
</dbReference>
<sequence>MKRSLCLLQQLPAAGRYCSSANLLGFQPSKMARLPPTHLIESSVEHTEPVQINTRIIDRDTPFSHSSFTKLLDTSLPSRGFGISAFLFDQFGHLIDVENYNCIIRRYTDSGKHSYSVFVYTQMHRLDVRPDNSTFPSVLKSVAQLSYVGFGESVHSSAIKLGFGSDIYANTSLVYMYCVFRKCKDARMLFDQMPERNMVSWNSLISGYSHIGKFREAIDVFREMLGSNIQPGEVTMSSVLCACAHLGALDEGRFVHDYIVNNGLMLNVYVGTALIDMYAKCGDIDAGEKVFLAMSVKNVRTWNVLISGYAMNGRGEMALKSFNRMMMENFKPDGMTFLGVLCACCRKGFVEEGRWLFARMRNEFGLQPKIEHYGCMVDLLGRGGFLNEALETIQSMNMQPDAVIWRALLFACRFHGHVELGDFATQKLLELEPQNADNYVLLSNAYVHDKEWAKVGEIRNLMTNRGIRKVPGWSSIEIENAMHVFQASDSIGPGYENVHTMLAEVKEKLKFAGYEADTRMVLYDVEEEEKEHNLIYHSEKLALAFGLLKSSNKTLRIMKNLRICQDCHHFFKLVSAVYGRNIIVRDRYLFHHFAGGICSCKDYW</sequence>
<feature type="repeat" description="PPR" evidence="4">
    <location>
        <begin position="298"/>
        <end position="332"/>
    </location>
</feature>
<dbReference type="InterPro" id="IPR032867">
    <property type="entry name" value="DYW_dom"/>
</dbReference>
<feature type="domain" description="DYW" evidence="5">
    <location>
        <begin position="513"/>
        <end position="604"/>
    </location>
</feature>
<feature type="repeat" description="PPR" evidence="4">
    <location>
        <begin position="197"/>
        <end position="231"/>
    </location>
</feature>
<accession>A0A484LFQ7</accession>
<dbReference type="Pfam" id="PF01535">
    <property type="entry name" value="PPR"/>
    <property type="match status" value="1"/>
</dbReference>
<dbReference type="EMBL" id="OOIL02001413">
    <property type="protein sequence ID" value="VFQ74956.1"/>
    <property type="molecule type" value="Genomic_DNA"/>
</dbReference>
<feature type="repeat" description="PPR" evidence="4">
    <location>
        <begin position="96"/>
        <end position="130"/>
    </location>
</feature>
<dbReference type="GO" id="GO:0003723">
    <property type="term" value="F:RNA binding"/>
    <property type="evidence" value="ECO:0007669"/>
    <property type="project" value="InterPro"/>
</dbReference>
<evidence type="ECO:0000313" key="7">
    <source>
        <dbReference type="Proteomes" id="UP000595140"/>
    </source>
</evidence>
<dbReference type="OrthoDB" id="185373at2759"/>
<comment type="similarity">
    <text evidence="1">Belongs to the PPR family. PCMP-H subfamily.</text>
</comment>
<dbReference type="Pfam" id="PF14432">
    <property type="entry name" value="DYW_deaminase"/>
    <property type="match status" value="1"/>
</dbReference>
<dbReference type="GO" id="GO:0008270">
    <property type="term" value="F:zinc ion binding"/>
    <property type="evidence" value="ECO:0007669"/>
    <property type="project" value="InterPro"/>
</dbReference>
<reference evidence="6 7" key="1">
    <citation type="submission" date="2018-04" db="EMBL/GenBank/DDBJ databases">
        <authorList>
            <person name="Vogel A."/>
        </authorList>
    </citation>
    <scope>NUCLEOTIDE SEQUENCE [LARGE SCALE GENOMIC DNA]</scope>
</reference>